<feature type="domain" description="Rcc01698-like C-terminal" evidence="2">
    <location>
        <begin position="482"/>
        <end position="576"/>
    </location>
</feature>
<evidence type="ECO:0000259" key="1">
    <source>
        <dbReference type="Pfam" id="PF13550"/>
    </source>
</evidence>
<reference evidence="3 4" key="1">
    <citation type="journal article" date="2017" name="Int. J. Syst. Evol. Microbiol.">
        <title>Erythrobacter aquimixticola sp. nov., isolated from the junction between the ocean and a freshwater spring.</title>
        <authorList>
            <person name="Park S."/>
            <person name="Jung Y.T."/>
            <person name="Choi S.J."/>
            <person name="Yoon J.H."/>
        </authorList>
    </citation>
    <scope>NUCLEOTIDE SEQUENCE [LARGE SCALE GENOMIC DNA]</scope>
    <source>
        <strain evidence="3 4">JSSK-14</strain>
    </source>
</reference>
<organism evidence="3 4">
    <name type="scientific">Aurantiacibacter aquimixticola</name>
    <dbReference type="NCBI Taxonomy" id="1958945"/>
    <lineage>
        <taxon>Bacteria</taxon>
        <taxon>Pseudomonadati</taxon>
        <taxon>Pseudomonadota</taxon>
        <taxon>Alphaproteobacteria</taxon>
        <taxon>Sphingomonadales</taxon>
        <taxon>Erythrobacteraceae</taxon>
        <taxon>Aurantiacibacter</taxon>
    </lineage>
</organism>
<dbReference type="Pfam" id="PF23666">
    <property type="entry name" value="Rcc01698_C"/>
    <property type="match status" value="1"/>
</dbReference>
<protein>
    <submittedName>
        <fullName evidence="3">Uncharacterized protein</fullName>
    </submittedName>
</protein>
<dbReference type="InterPro" id="IPR032876">
    <property type="entry name" value="J_dom"/>
</dbReference>
<dbReference type="Proteomes" id="UP000285232">
    <property type="component" value="Unassembled WGS sequence"/>
</dbReference>
<feature type="domain" description="Tip attachment protein J" evidence="1">
    <location>
        <begin position="238"/>
        <end position="389"/>
    </location>
</feature>
<evidence type="ECO:0000259" key="2">
    <source>
        <dbReference type="Pfam" id="PF23666"/>
    </source>
</evidence>
<dbReference type="InterPro" id="IPR056490">
    <property type="entry name" value="Rcc01698_C"/>
</dbReference>
<dbReference type="AlphaFoldDB" id="A0A419RV69"/>
<sequence>MATLVLSSVGSAILGPIGAVFGSSIGSKIDAEIFGTDSNEGPRLTELKVTTSSYGAPVPRHFGTMRAAGTIIWATDLQETSEKTGGGKGQPSTTTFAYSISFAVALASRPIARVGRIWADGNLLRGAAGDLKVPGTLRIHDGAGDQPVDPLLASAEGSECPAYRGFAYGVFEDLQLAEFGNRIPALTFEVVAEDGDVSLATMLAPLAGHVTSSRPLGKLRGYSDEGGPLASHLAAIDQVYPLASDASGEGLAIGDGAPQDDAIFTLPEAVVDASGDSFGDESGRSESRRADAARVPAGMRYYDVDRDYQAGLQRASGRADPGRNRVIEFPGALTADSAKSLADAAASRAFLAQDRLAYRIAEIDPRVKPGQVVALPDLPGRWRIEAWEWRDTGVELELLRLPSHQGVTTATQTGRVLSPPDLVSSPTTLYAFELPWDGAGETDTRQIYAAASSSSAGWKGSALYAQTASGLSPIGATGSRRSVVGTLATDLSPAPAMIIDRHSEAIVSLASTDFVLESCTLAELASGANRALVGEEILQFCHAERLGDARWRLSTLLRGRGGTEDATGAPAGAPFVLLDGKPIQLDTAKLGDSEAIAAIGLVDTDPVIATIALSGASRRPLTPVHPRADIESDGGLTLGWTRRARGAWRWPDGVEVPLVEQTESYEVGLGSIEAPRLLWQSDRPSLRIDAATLTQLRADHSGQQLWVRQIGTHARSHPLALTRID</sequence>
<gene>
    <name evidence="3" type="ORF">D6201_10250</name>
</gene>
<accession>A0A419RV69</accession>
<dbReference type="Pfam" id="PF13550">
    <property type="entry name" value="Phage-tail_3"/>
    <property type="match status" value="1"/>
</dbReference>
<evidence type="ECO:0000313" key="3">
    <source>
        <dbReference type="EMBL" id="RJY09682.1"/>
    </source>
</evidence>
<keyword evidence="4" id="KW-1185">Reference proteome</keyword>
<evidence type="ECO:0000313" key="4">
    <source>
        <dbReference type="Proteomes" id="UP000285232"/>
    </source>
</evidence>
<dbReference type="RefSeq" id="WP_120048692.1">
    <property type="nucleotide sequence ID" value="NZ_RAHX01000001.1"/>
</dbReference>
<proteinExistence type="predicted"/>
<name>A0A419RV69_9SPHN</name>
<dbReference type="EMBL" id="RAHX01000001">
    <property type="protein sequence ID" value="RJY09682.1"/>
    <property type="molecule type" value="Genomic_DNA"/>
</dbReference>
<dbReference type="OrthoDB" id="8445115at2"/>
<comment type="caution">
    <text evidence="3">The sequence shown here is derived from an EMBL/GenBank/DDBJ whole genome shotgun (WGS) entry which is preliminary data.</text>
</comment>